<feature type="region of interest" description="Disordered" evidence="1">
    <location>
        <begin position="438"/>
        <end position="491"/>
    </location>
</feature>
<feature type="chain" id="PRO_5041991668" evidence="2">
    <location>
        <begin position="16"/>
        <end position="1894"/>
    </location>
</feature>
<feature type="region of interest" description="Disordered" evidence="1">
    <location>
        <begin position="257"/>
        <end position="278"/>
    </location>
</feature>
<dbReference type="PANTHER" id="PTHR48125">
    <property type="entry name" value="LP07818P1"/>
    <property type="match status" value="1"/>
</dbReference>
<feature type="signal peptide" evidence="2">
    <location>
        <begin position="1"/>
        <end position="15"/>
    </location>
</feature>
<feature type="compositionally biased region" description="Low complexity" evidence="1">
    <location>
        <begin position="573"/>
        <end position="584"/>
    </location>
</feature>
<organism evidence="3 4">
    <name type="scientific">Cymbomonas tetramitiformis</name>
    <dbReference type="NCBI Taxonomy" id="36881"/>
    <lineage>
        <taxon>Eukaryota</taxon>
        <taxon>Viridiplantae</taxon>
        <taxon>Chlorophyta</taxon>
        <taxon>Pyramimonadophyceae</taxon>
        <taxon>Pyramimonadales</taxon>
        <taxon>Pyramimonadaceae</taxon>
        <taxon>Cymbomonas</taxon>
    </lineage>
</organism>
<reference evidence="3 4" key="1">
    <citation type="journal article" date="2015" name="Genome Biol. Evol.">
        <title>Comparative Genomics of a Bacterivorous Green Alga Reveals Evolutionary Causalities and Consequences of Phago-Mixotrophic Mode of Nutrition.</title>
        <authorList>
            <person name="Burns J.A."/>
            <person name="Paasch A."/>
            <person name="Narechania A."/>
            <person name="Kim E."/>
        </authorList>
    </citation>
    <scope>NUCLEOTIDE SEQUENCE [LARGE SCALE GENOMIC DNA]</scope>
    <source>
        <strain evidence="3 4">PLY_AMNH</strain>
    </source>
</reference>
<keyword evidence="2" id="KW-0732">Signal</keyword>
<feature type="region of interest" description="Disordered" evidence="1">
    <location>
        <begin position="1078"/>
        <end position="1098"/>
    </location>
</feature>
<evidence type="ECO:0000256" key="2">
    <source>
        <dbReference type="SAM" id="SignalP"/>
    </source>
</evidence>
<sequence>MCGRILLSFLRYWLAEPSAASVQSREREARRLARERVSQDLDTGYMSAEGSGSESTPSAPASPAATAFAATALAAAVAASAPANQFLFAFDDVDEMDYYDRDSHALDKEDVKLQYTGGKNEDRALFIRRFVDMVAKVQRTFEAKKRRHMKSASFHALSQQQRKAFADSKPDFRSLWDSLPPFLAGDDHSTSVAYDWWCAAYLKDGVMASHACHVLKDLTMRDAFEGSVRCAQPPFHELAPGSTWAVCKVFEAGDADGEESDEWAGEGTSTKGLTGPDGTEDSHDFWALRAFVAELEAKFLMKGTKEKEDLLIAKPQTTEQDGLAYVKSCRRREAALNTGKRVEDPIVRQDIEECVKGLRIREYRDRVSEQLRVSHPAPNKVTWEDLEIIVEVQDKLKNDAEAWALTLQQELVRRLNCVYSCYEARQLGLDLAALVSSMRRSSSASKTGDRRRDPKKREQAQHAGNDSKKPSREVNNAERQKPTYSKVPPPDASKKFQCEYCFTKLPHSPERCYTGCREARVPPNFFKDRQNSKWPDEVKNAQMRAYNIAHRFNDHKMGITTKEWLKLPESKQKSQQPQQVAASAEMKEKLAAELAGLQPGVPANGGKGVEAQAQSEDSDAETEYNSHFNQQAEYEENEEDRLAHDGLGGSHDAGIIPAPDLQARAAVALGSTQRMQSFQVKTPEEFDKAAQVPRAVPPNVLSRKFHLLASNLRSAVRSCSQIAAILISQHAIDLPKDIENLLALEELMGNEPHDATEQPTEVNEHDPEQPTEVNEHELERSLDTMVKGVRERADSAEHCAVEEVPLDEMPNGVVNSAAAHCAAAACVNDLGVVDFSDHGHVRAGTIKTQAYDTLRAKMKQHLTDEQVLLMAQVQPICKLQNASLYEGLALVSSGGELMLYRAILMDTGANCNIISIAVVRRLGLTVYEARTGAKVTRCDNSPTKFTHYCHVDVILAAGTPHMTLHRLYAFVTFEPENSWDLLIGTGPLKNSLMIDIKLGSGLAVSHAPTILGMNAQVVLPLVDMTPPKRPDLPRRVDPVVCLQSEIFGQGLECDWLRHTPLSTSEERFAASGIQHEHIHDHDESPVTSQPPSPRPLVDLPRHRVATRAEIEEQCRRQTCSLEGGRRSSLPSLTPAVQATSEHILKQFYEEPDPWNGGHAKWVTDWTRSPSRVNAGDHPSLDTPLDYHWADQRLYLDRHHIARLCRIIQNPAQDMPSRPSREHVCVEFARCLEQKWVTMHQLMTPNWLHVDQKLKHDDQKNCWVLDGDYMTHVPSSASKQDVVRPRESRSQCDYNPIQKLQSTLQSLLKYPSGEVTGTLMWDLRKRVFCVQPSAATQQLDLLHCTLSHVRVSNREEVLDELQLPHWYESTGVWTYQLLRYLCPVDIEALSDGILRQYTRHGGEIPPLELVFSDSSTKYYPVGDGLGGPGRVFSENAAAQEYVRLGEMRKMLKSVDTRQQGHEALNADAKRRPPPPDDMAHLRLTKRAPARPPVPAAVAGPSRAVAVPSQAVAGPSRAAAVPSQAAAGPSRARSASGSPPRSSRASAFQALMHGPTPSPASSDGGPVDDSHALSSQLVCAAAARPSQEESPPASPAVSNAGSWADSIRVPRDARPRSSGGAPSTPPSPPRARQLSQSPARAPPSPAGSDWDAVQMATSSVSSVGRFLTVAEVSNLRERRNLTVFMVKFTVAHANRCRDQRIVYELGMCNQERGLRLWDHPGITSAVARKHNKTIACGQRGWRLPLGGQTTSANLLEAIMSAYADLSHRGSGHTRDGGYARNIEFSLCKYVELGSAHVLRCMAHPNATPVHYIFMDDHRCLSWRTEFTNDYLGQDDRKFTCMQWGYAESAVPWLQTALRVLEARLLSPQPPDREARLAVRPEHVDTSWARNVDEAVQ</sequence>
<evidence type="ECO:0000256" key="1">
    <source>
        <dbReference type="SAM" id="MobiDB-lite"/>
    </source>
</evidence>
<feature type="region of interest" description="Disordered" evidence="1">
    <location>
        <begin position="752"/>
        <end position="779"/>
    </location>
</feature>
<feature type="compositionally biased region" description="Basic and acidic residues" evidence="1">
    <location>
        <begin position="447"/>
        <end position="481"/>
    </location>
</feature>
<evidence type="ECO:0000313" key="4">
    <source>
        <dbReference type="Proteomes" id="UP001190700"/>
    </source>
</evidence>
<dbReference type="EMBL" id="LGRX02005051">
    <property type="protein sequence ID" value="KAK3279235.1"/>
    <property type="molecule type" value="Genomic_DNA"/>
</dbReference>
<feature type="compositionally biased region" description="Low complexity" evidence="1">
    <location>
        <begin position="1578"/>
        <end position="1598"/>
    </location>
</feature>
<proteinExistence type="predicted"/>
<evidence type="ECO:0000313" key="3">
    <source>
        <dbReference type="EMBL" id="KAK3279235.1"/>
    </source>
</evidence>
<feature type="region of interest" description="Disordered" evidence="1">
    <location>
        <begin position="567"/>
        <end position="627"/>
    </location>
</feature>
<gene>
    <name evidence="3" type="ORF">CYMTET_12876</name>
</gene>
<feature type="region of interest" description="Disordered" evidence="1">
    <location>
        <begin position="1516"/>
        <end position="1649"/>
    </location>
</feature>
<dbReference type="PANTHER" id="PTHR48125:SF10">
    <property type="entry name" value="OS12G0136300 PROTEIN"/>
    <property type="match status" value="1"/>
</dbReference>
<dbReference type="Proteomes" id="UP001190700">
    <property type="component" value="Unassembled WGS sequence"/>
</dbReference>
<comment type="caution">
    <text evidence="3">The sequence shown here is derived from an EMBL/GenBank/DDBJ whole genome shotgun (WGS) entry which is preliminary data.</text>
</comment>
<feature type="region of interest" description="Disordered" evidence="1">
    <location>
        <begin position="632"/>
        <end position="651"/>
    </location>
</feature>
<feature type="compositionally biased region" description="Low complexity" evidence="1">
    <location>
        <begin position="1516"/>
        <end position="1548"/>
    </location>
</feature>
<keyword evidence="4" id="KW-1185">Reference proteome</keyword>
<accession>A0AAE0GJ83</accession>
<feature type="compositionally biased region" description="Low complexity" evidence="1">
    <location>
        <begin position="1628"/>
        <end position="1637"/>
    </location>
</feature>
<protein>
    <submittedName>
        <fullName evidence="3">Uncharacterized protein</fullName>
    </submittedName>
</protein>
<name>A0AAE0GJ83_9CHLO</name>